<proteinExistence type="predicted"/>
<protein>
    <submittedName>
        <fullName evidence="1">Uncharacterized protein</fullName>
    </submittedName>
</protein>
<organism evidence="1 2">
    <name type="scientific">Vibrio cholerae</name>
    <dbReference type="NCBI Taxonomy" id="666"/>
    <lineage>
        <taxon>Bacteria</taxon>
        <taxon>Pseudomonadati</taxon>
        <taxon>Pseudomonadota</taxon>
        <taxon>Gammaproteobacteria</taxon>
        <taxon>Vibrionales</taxon>
        <taxon>Vibrionaceae</taxon>
        <taxon>Vibrio</taxon>
    </lineage>
</organism>
<name>A0A655XAA4_VIBCL</name>
<dbReference type="EMBL" id="CWQY01000002">
    <property type="protein sequence ID" value="CSC08968.1"/>
    <property type="molecule type" value="Genomic_DNA"/>
</dbReference>
<gene>
    <name evidence="1" type="ORF">ERS013200_00544</name>
</gene>
<accession>A0A655XAA4</accession>
<evidence type="ECO:0000313" key="1">
    <source>
        <dbReference type="EMBL" id="CSC08968.1"/>
    </source>
</evidence>
<dbReference type="AlphaFoldDB" id="A0A655XAA4"/>
<dbReference type="Proteomes" id="UP000041770">
    <property type="component" value="Unassembled WGS sequence"/>
</dbReference>
<reference evidence="1 2" key="1">
    <citation type="submission" date="2015-07" db="EMBL/GenBank/DDBJ databases">
        <authorList>
            <consortium name="Pathogen Informatics"/>
        </authorList>
    </citation>
    <scope>NUCLEOTIDE SEQUENCE [LARGE SCALE GENOMIC DNA]</scope>
    <source>
        <strain evidence="1 2">A316</strain>
    </source>
</reference>
<evidence type="ECO:0000313" key="2">
    <source>
        <dbReference type="Proteomes" id="UP000041770"/>
    </source>
</evidence>
<sequence length="62" mass="7011">MHATVFLAAKEFCLAVKSIARFSGRLFQATVVQTTSVRCKGLIQSSTQLRKFEATLRRIEHQ</sequence>